<evidence type="ECO:0000259" key="1">
    <source>
        <dbReference type="Pfam" id="PF12697"/>
    </source>
</evidence>
<evidence type="ECO:0000313" key="3">
    <source>
        <dbReference type="Proteomes" id="UP000655287"/>
    </source>
</evidence>
<gene>
    <name evidence="2" type="ORF">Sru01_56340</name>
</gene>
<dbReference type="InterPro" id="IPR029058">
    <property type="entry name" value="AB_hydrolase_fold"/>
</dbReference>
<comment type="caution">
    <text evidence="2">The sequence shown here is derived from an EMBL/GenBank/DDBJ whole genome shotgun (WGS) entry which is preliminary data.</text>
</comment>
<keyword evidence="3" id="KW-1185">Reference proteome</keyword>
<dbReference type="InterPro" id="IPR052897">
    <property type="entry name" value="Sec-Metab_Biosynth_Hydrolase"/>
</dbReference>
<evidence type="ECO:0000313" key="2">
    <source>
        <dbReference type="EMBL" id="GII80652.1"/>
    </source>
</evidence>
<dbReference type="InterPro" id="IPR000073">
    <property type="entry name" value="AB_hydrolase_1"/>
</dbReference>
<dbReference type="PANTHER" id="PTHR37017">
    <property type="entry name" value="AB HYDROLASE-1 DOMAIN-CONTAINING PROTEIN-RELATED"/>
    <property type="match status" value="1"/>
</dbReference>
<dbReference type="EMBL" id="BOOU01000077">
    <property type="protein sequence ID" value="GII80652.1"/>
    <property type="molecule type" value="Genomic_DNA"/>
</dbReference>
<dbReference type="Proteomes" id="UP000655287">
    <property type="component" value="Unassembled WGS sequence"/>
</dbReference>
<organism evidence="2 3">
    <name type="scientific">Sphaerisporangium rufum</name>
    <dbReference type="NCBI Taxonomy" id="1381558"/>
    <lineage>
        <taxon>Bacteria</taxon>
        <taxon>Bacillati</taxon>
        <taxon>Actinomycetota</taxon>
        <taxon>Actinomycetes</taxon>
        <taxon>Streptosporangiales</taxon>
        <taxon>Streptosporangiaceae</taxon>
        <taxon>Sphaerisporangium</taxon>
    </lineage>
</organism>
<dbReference type="AlphaFoldDB" id="A0A919V3C2"/>
<dbReference type="SUPFAM" id="SSF53474">
    <property type="entry name" value="alpha/beta-Hydrolases"/>
    <property type="match status" value="1"/>
</dbReference>
<reference evidence="2" key="1">
    <citation type="submission" date="2021-01" db="EMBL/GenBank/DDBJ databases">
        <title>Whole genome shotgun sequence of Sphaerisporangium rufum NBRC 109079.</title>
        <authorList>
            <person name="Komaki H."/>
            <person name="Tamura T."/>
        </authorList>
    </citation>
    <scope>NUCLEOTIDE SEQUENCE</scope>
    <source>
        <strain evidence="2">NBRC 109079</strain>
    </source>
</reference>
<feature type="domain" description="AB hydrolase-1" evidence="1">
    <location>
        <begin position="3"/>
        <end position="224"/>
    </location>
</feature>
<name>A0A919V3C2_9ACTN</name>
<dbReference type="PANTHER" id="PTHR37017:SF11">
    <property type="entry name" value="ESTERASE_LIPASE_THIOESTERASE DOMAIN-CONTAINING PROTEIN"/>
    <property type="match status" value="1"/>
</dbReference>
<dbReference type="GO" id="GO:0003824">
    <property type="term" value="F:catalytic activity"/>
    <property type="evidence" value="ECO:0007669"/>
    <property type="project" value="UniProtKB-ARBA"/>
</dbReference>
<dbReference type="Gene3D" id="3.40.50.1820">
    <property type="entry name" value="alpha/beta hydrolase"/>
    <property type="match status" value="1"/>
</dbReference>
<protein>
    <recommendedName>
        <fullName evidence="1">AB hydrolase-1 domain-containing protein</fullName>
    </recommendedName>
</protein>
<sequence length="229" mass="23633">MRVVFVHGACVRDGAWWWSRVAALLGERGVASEAVALPSCGEDGRAPGTGGPGLADDVAAVRRVLAGGGPVTAVGHSYGGVVITEAAAGVPEVTGLLYIAAFLPEPGESLATFGGGEVPPYLDPAADGTFGVRREMLQDLFLQDCDEAAVTGAEARLARQSLHATTEPVQAAAWRQVPATYLVCADDRATPPAVQRAQAARAGRVVEVPAGHHPFLSRPELVARELPVG</sequence>
<proteinExistence type="predicted"/>
<dbReference type="RefSeq" id="WP_203991713.1">
    <property type="nucleotide sequence ID" value="NZ_BOOU01000077.1"/>
</dbReference>
<accession>A0A919V3C2</accession>
<dbReference type="Pfam" id="PF12697">
    <property type="entry name" value="Abhydrolase_6"/>
    <property type="match status" value="1"/>
</dbReference>